<evidence type="ECO:0000313" key="2">
    <source>
        <dbReference type="WBParaSite" id="Hba_11421"/>
    </source>
</evidence>
<dbReference type="WBParaSite" id="Hba_11421">
    <property type="protein sequence ID" value="Hba_11421"/>
    <property type="gene ID" value="Hba_11421"/>
</dbReference>
<reference evidence="2" key="1">
    <citation type="submission" date="2016-11" db="UniProtKB">
        <authorList>
            <consortium name="WormBaseParasite"/>
        </authorList>
    </citation>
    <scope>IDENTIFICATION</scope>
</reference>
<name>A0A1I7X1I2_HETBA</name>
<proteinExistence type="predicted"/>
<dbReference type="AlphaFoldDB" id="A0A1I7X1I2"/>
<accession>A0A1I7X1I2</accession>
<protein>
    <submittedName>
        <fullName evidence="2">Uncharacterized protein</fullName>
    </submittedName>
</protein>
<keyword evidence="1" id="KW-1185">Reference proteome</keyword>
<evidence type="ECO:0000313" key="1">
    <source>
        <dbReference type="Proteomes" id="UP000095283"/>
    </source>
</evidence>
<sequence length="23" mass="2332">MACASISYSALAYNGQVGVISIL</sequence>
<organism evidence="1 2">
    <name type="scientific">Heterorhabditis bacteriophora</name>
    <name type="common">Entomopathogenic nematode worm</name>
    <dbReference type="NCBI Taxonomy" id="37862"/>
    <lineage>
        <taxon>Eukaryota</taxon>
        <taxon>Metazoa</taxon>
        <taxon>Ecdysozoa</taxon>
        <taxon>Nematoda</taxon>
        <taxon>Chromadorea</taxon>
        <taxon>Rhabditida</taxon>
        <taxon>Rhabditina</taxon>
        <taxon>Rhabditomorpha</taxon>
        <taxon>Strongyloidea</taxon>
        <taxon>Heterorhabditidae</taxon>
        <taxon>Heterorhabditis</taxon>
    </lineage>
</organism>
<dbReference type="Proteomes" id="UP000095283">
    <property type="component" value="Unplaced"/>
</dbReference>